<keyword evidence="2" id="KW-0238">DNA-binding</keyword>
<evidence type="ECO:0000313" key="6">
    <source>
        <dbReference type="Proteomes" id="UP000027037"/>
    </source>
</evidence>
<dbReference type="Pfam" id="PF07702">
    <property type="entry name" value="UTRA"/>
    <property type="match status" value="1"/>
</dbReference>
<keyword evidence="1" id="KW-0805">Transcription regulation</keyword>
<keyword evidence="6" id="KW-1185">Reference proteome</keyword>
<sequence>MSEQSIPRYRILAKQLKNDILSGRLKPGDQLHTELELCEIHDISRHTAREALRLLSEDGLIARRRGAGTIVAEINAPAFAQPIGDFESILKYARDAHFELDTNRPATSKEIADIGLKGSYYRYDGLRRQAASPPLALTVIFALAKLAPDAATVKALDTSISEWIERTHSVVVNKVTQRMEAVALRNTEAKKLKVEKGSPALATTRTYHDASGRVILYSHSLHPAGRFVYEFQLDRTRS</sequence>
<evidence type="ECO:0000256" key="1">
    <source>
        <dbReference type="ARBA" id="ARBA00023015"/>
    </source>
</evidence>
<dbReference type="RefSeq" id="WP_051601506.1">
    <property type="nucleotide sequence ID" value="NZ_AWFF01000054.1"/>
</dbReference>
<dbReference type="GO" id="GO:0003700">
    <property type="term" value="F:DNA-binding transcription factor activity"/>
    <property type="evidence" value="ECO:0007669"/>
    <property type="project" value="InterPro"/>
</dbReference>
<dbReference type="SUPFAM" id="SSF46785">
    <property type="entry name" value="Winged helix' DNA-binding domain"/>
    <property type="match status" value="1"/>
</dbReference>
<keyword evidence="3" id="KW-0804">Transcription</keyword>
<proteinExistence type="predicted"/>
<dbReference type="EMBL" id="AWFF01000054">
    <property type="protein sequence ID" value="KCZ53331.1"/>
    <property type="molecule type" value="Genomic_DNA"/>
</dbReference>
<organism evidence="5 6">
    <name type="scientific">Hyphomonas beringensis</name>
    <dbReference type="NCBI Taxonomy" id="1280946"/>
    <lineage>
        <taxon>Bacteria</taxon>
        <taxon>Pseudomonadati</taxon>
        <taxon>Pseudomonadota</taxon>
        <taxon>Alphaproteobacteria</taxon>
        <taxon>Hyphomonadales</taxon>
        <taxon>Hyphomonadaceae</taxon>
        <taxon>Hyphomonas</taxon>
    </lineage>
</organism>
<dbReference type="SMART" id="SM00345">
    <property type="entry name" value="HTH_GNTR"/>
    <property type="match status" value="1"/>
</dbReference>
<gene>
    <name evidence="5" type="ORF">HY29_03680</name>
</gene>
<dbReference type="PROSITE" id="PS50949">
    <property type="entry name" value="HTH_GNTR"/>
    <property type="match status" value="1"/>
</dbReference>
<dbReference type="InterPro" id="IPR000524">
    <property type="entry name" value="Tscrpt_reg_HTH_GntR"/>
</dbReference>
<dbReference type="InterPro" id="IPR028978">
    <property type="entry name" value="Chorismate_lyase_/UTRA_dom_sf"/>
</dbReference>
<dbReference type="SUPFAM" id="SSF64288">
    <property type="entry name" value="Chorismate lyase-like"/>
    <property type="match status" value="1"/>
</dbReference>
<name>A0A062TZ29_9PROT</name>
<dbReference type="Gene3D" id="1.10.10.10">
    <property type="entry name" value="Winged helix-like DNA-binding domain superfamily/Winged helix DNA-binding domain"/>
    <property type="match status" value="1"/>
</dbReference>
<evidence type="ECO:0000256" key="3">
    <source>
        <dbReference type="ARBA" id="ARBA00023163"/>
    </source>
</evidence>
<evidence type="ECO:0000256" key="2">
    <source>
        <dbReference type="ARBA" id="ARBA00023125"/>
    </source>
</evidence>
<dbReference type="Pfam" id="PF00392">
    <property type="entry name" value="GntR"/>
    <property type="match status" value="1"/>
</dbReference>
<dbReference type="InterPro" id="IPR050679">
    <property type="entry name" value="Bact_HTH_transcr_reg"/>
</dbReference>
<dbReference type="PATRIC" id="fig|1280946.3.peg.2648"/>
<evidence type="ECO:0000259" key="4">
    <source>
        <dbReference type="PROSITE" id="PS50949"/>
    </source>
</evidence>
<feature type="domain" description="HTH gntR-type" evidence="4">
    <location>
        <begin position="6"/>
        <end position="74"/>
    </location>
</feature>
<dbReference type="Proteomes" id="UP000027037">
    <property type="component" value="Unassembled WGS sequence"/>
</dbReference>
<dbReference type="InterPro" id="IPR036388">
    <property type="entry name" value="WH-like_DNA-bd_sf"/>
</dbReference>
<dbReference type="GO" id="GO:0045892">
    <property type="term" value="P:negative regulation of DNA-templated transcription"/>
    <property type="evidence" value="ECO:0007669"/>
    <property type="project" value="TreeGrafter"/>
</dbReference>
<dbReference type="OrthoDB" id="9808698at2"/>
<comment type="caution">
    <text evidence="5">The sequence shown here is derived from an EMBL/GenBank/DDBJ whole genome shotgun (WGS) entry which is preliminary data.</text>
</comment>
<dbReference type="SMART" id="SM00866">
    <property type="entry name" value="UTRA"/>
    <property type="match status" value="1"/>
</dbReference>
<dbReference type="Gene3D" id="3.40.1410.10">
    <property type="entry name" value="Chorismate lyase-like"/>
    <property type="match status" value="1"/>
</dbReference>
<dbReference type="eggNOG" id="COG2188">
    <property type="taxonomic scope" value="Bacteria"/>
</dbReference>
<dbReference type="PANTHER" id="PTHR44846:SF17">
    <property type="entry name" value="GNTR-FAMILY TRANSCRIPTIONAL REGULATOR"/>
    <property type="match status" value="1"/>
</dbReference>
<dbReference type="PANTHER" id="PTHR44846">
    <property type="entry name" value="MANNOSYL-D-GLYCERATE TRANSPORT/METABOLISM SYSTEM REPRESSOR MNGR-RELATED"/>
    <property type="match status" value="1"/>
</dbReference>
<accession>A0A062TZ29</accession>
<reference evidence="5 6" key="1">
    <citation type="journal article" date="2014" name="Antonie Van Leeuwenhoek">
        <title>Hyphomonas beringensis sp. nov. and Hyphomonas chukchiensis sp. nov., isolated from surface seawater of the Bering Sea and Chukchi Sea.</title>
        <authorList>
            <person name="Li C."/>
            <person name="Lai Q."/>
            <person name="Li G."/>
            <person name="Dong C."/>
            <person name="Wang J."/>
            <person name="Liao Y."/>
            <person name="Shao Z."/>
        </authorList>
    </citation>
    <scope>NUCLEOTIDE SEQUENCE [LARGE SCALE GENOMIC DNA]</scope>
    <source>
        <strain evidence="5 6">25B14_1</strain>
    </source>
</reference>
<dbReference type="InterPro" id="IPR011663">
    <property type="entry name" value="UTRA"/>
</dbReference>
<dbReference type="STRING" id="1280946.HY29_03680"/>
<evidence type="ECO:0000313" key="5">
    <source>
        <dbReference type="EMBL" id="KCZ53331.1"/>
    </source>
</evidence>
<dbReference type="CDD" id="cd07377">
    <property type="entry name" value="WHTH_GntR"/>
    <property type="match status" value="1"/>
</dbReference>
<dbReference type="AlphaFoldDB" id="A0A062TZ29"/>
<protein>
    <recommendedName>
        <fullName evidence="4">HTH gntR-type domain-containing protein</fullName>
    </recommendedName>
</protein>
<dbReference type="PRINTS" id="PR00035">
    <property type="entry name" value="HTHGNTR"/>
</dbReference>
<dbReference type="InterPro" id="IPR036390">
    <property type="entry name" value="WH_DNA-bd_sf"/>
</dbReference>
<dbReference type="GO" id="GO:0003677">
    <property type="term" value="F:DNA binding"/>
    <property type="evidence" value="ECO:0007669"/>
    <property type="project" value="UniProtKB-KW"/>
</dbReference>